<name>A0A0L0V1S6_9BASI</name>
<evidence type="ECO:0000313" key="2">
    <source>
        <dbReference type="Proteomes" id="UP000054564"/>
    </source>
</evidence>
<dbReference type="Proteomes" id="UP000054564">
    <property type="component" value="Unassembled WGS sequence"/>
</dbReference>
<dbReference type="EMBL" id="AJIL01000142">
    <property type="protein sequence ID" value="KNE93228.1"/>
    <property type="molecule type" value="Genomic_DNA"/>
</dbReference>
<reference evidence="2" key="1">
    <citation type="submission" date="2014-03" db="EMBL/GenBank/DDBJ databases">
        <title>The Genome Sequence of Puccinia striiformis f. sp. tritici PST-78.</title>
        <authorList>
            <consortium name="The Broad Institute Genome Sequencing Platform"/>
            <person name="Cuomo C."/>
            <person name="Hulbert S."/>
            <person name="Chen X."/>
            <person name="Walker B."/>
            <person name="Young S.K."/>
            <person name="Zeng Q."/>
            <person name="Gargeya S."/>
            <person name="Fitzgerald M."/>
            <person name="Haas B."/>
            <person name="Abouelleil A."/>
            <person name="Alvarado L."/>
            <person name="Arachchi H.M."/>
            <person name="Berlin A.M."/>
            <person name="Chapman S.B."/>
            <person name="Goldberg J."/>
            <person name="Griggs A."/>
            <person name="Gujja S."/>
            <person name="Hansen M."/>
            <person name="Howarth C."/>
            <person name="Imamovic A."/>
            <person name="Larimer J."/>
            <person name="McCowan C."/>
            <person name="Montmayeur A."/>
            <person name="Murphy C."/>
            <person name="Neiman D."/>
            <person name="Pearson M."/>
            <person name="Priest M."/>
            <person name="Roberts A."/>
            <person name="Saif S."/>
            <person name="Shea T."/>
            <person name="Sisk P."/>
            <person name="Sykes S."/>
            <person name="Wortman J."/>
            <person name="Nusbaum C."/>
            <person name="Birren B."/>
        </authorList>
    </citation>
    <scope>NUCLEOTIDE SEQUENCE [LARGE SCALE GENOMIC DNA]</scope>
    <source>
        <strain evidence="2">race PST-78</strain>
    </source>
</reference>
<sequence>MGLNMPEYWFSCVAQGGMRPGQEEGRDQCRQMILYYRHIHESPAKWDQTSGRDFDLAPKRPLRRSRRDHLVKFGLSPPTPLPSGGFVKLEVWSGQA</sequence>
<proteinExistence type="predicted"/>
<protein>
    <submittedName>
        <fullName evidence="1">Uncharacterized protein</fullName>
    </submittedName>
</protein>
<keyword evidence="2" id="KW-1185">Reference proteome</keyword>
<accession>A0A0L0V1S6</accession>
<organism evidence="1 2">
    <name type="scientific">Puccinia striiformis f. sp. tritici PST-78</name>
    <dbReference type="NCBI Taxonomy" id="1165861"/>
    <lineage>
        <taxon>Eukaryota</taxon>
        <taxon>Fungi</taxon>
        <taxon>Dikarya</taxon>
        <taxon>Basidiomycota</taxon>
        <taxon>Pucciniomycotina</taxon>
        <taxon>Pucciniomycetes</taxon>
        <taxon>Pucciniales</taxon>
        <taxon>Pucciniaceae</taxon>
        <taxon>Puccinia</taxon>
    </lineage>
</organism>
<comment type="caution">
    <text evidence="1">The sequence shown here is derived from an EMBL/GenBank/DDBJ whole genome shotgun (WGS) entry which is preliminary data.</text>
</comment>
<dbReference type="AlphaFoldDB" id="A0A0L0V1S6"/>
<gene>
    <name evidence="1" type="ORF">PSTG_13402</name>
</gene>
<evidence type="ECO:0000313" key="1">
    <source>
        <dbReference type="EMBL" id="KNE93228.1"/>
    </source>
</evidence>